<proteinExistence type="predicted"/>
<keyword evidence="2" id="KW-1185">Reference proteome</keyword>
<name>A0AA88J0P0_FICCA</name>
<dbReference type="AlphaFoldDB" id="A0AA88J0P0"/>
<evidence type="ECO:0000313" key="2">
    <source>
        <dbReference type="Proteomes" id="UP001187192"/>
    </source>
</evidence>
<organism evidence="1 2">
    <name type="scientific">Ficus carica</name>
    <name type="common">Common fig</name>
    <dbReference type="NCBI Taxonomy" id="3494"/>
    <lineage>
        <taxon>Eukaryota</taxon>
        <taxon>Viridiplantae</taxon>
        <taxon>Streptophyta</taxon>
        <taxon>Embryophyta</taxon>
        <taxon>Tracheophyta</taxon>
        <taxon>Spermatophyta</taxon>
        <taxon>Magnoliopsida</taxon>
        <taxon>eudicotyledons</taxon>
        <taxon>Gunneridae</taxon>
        <taxon>Pentapetalae</taxon>
        <taxon>rosids</taxon>
        <taxon>fabids</taxon>
        <taxon>Rosales</taxon>
        <taxon>Moraceae</taxon>
        <taxon>Ficeae</taxon>
        <taxon>Ficus</taxon>
    </lineage>
</organism>
<reference evidence="1" key="1">
    <citation type="submission" date="2023-07" db="EMBL/GenBank/DDBJ databases">
        <title>draft genome sequence of fig (Ficus carica).</title>
        <authorList>
            <person name="Takahashi T."/>
            <person name="Nishimura K."/>
        </authorList>
    </citation>
    <scope>NUCLEOTIDE SEQUENCE</scope>
</reference>
<protein>
    <recommendedName>
        <fullName evidence="3">Myb/SANT-like domain-containing protein</fullName>
    </recommendedName>
</protein>
<evidence type="ECO:0008006" key="3">
    <source>
        <dbReference type="Google" id="ProtNLM"/>
    </source>
</evidence>
<sequence length="193" mass="22192">MKKIYRGWKALQVWTGLGYDPSTDKVIYSDDAWQSFIQVHKECNLLRHKGLCNKELYYNLFEKNHAAGASGFGASIEKRATKLAHHGLEGSFGKRKQRGATDEMTYSAMQEIVSHFCSRSQSGTSNEQSSRPDHLLMCMNIMTEMGIPLNKWTIMWHYFEAHPRVHRTFHQLPDEDRRDIIASVVKSQSPSNN</sequence>
<dbReference type="Proteomes" id="UP001187192">
    <property type="component" value="Unassembled WGS sequence"/>
</dbReference>
<gene>
    <name evidence="1" type="ORF">TIFTF001_027740</name>
</gene>
<accession>A0AA88J0P0</accession>
<dbReference type="EMBL" id="BTGU01000080">
    <property type="protein sequence ID" value="GMN58641.1"/>
    <property type="molecule type" value="Genomic_DNA"/>
</dbReference>
<evidence type="ECO:0000313" key="1">
    <source>
        <dbReference type="EMBL" id="GMN58641.1"/>
    </source>
</evidence>
<comment type="caution">
    <text evidence="1">The sequence shown here is derived from an EMBL/GenBank/DDBJ whole genome shotgun (WGS) entry which is preliminary data.</text>
</comment>